<dbReference type="Pfam" id="PF03865">
    <property type="entry name" value="ShlB"/>
    <property type="match status" value="1"/>
</dbReference>
<evidence type="ECO:0000313" key="7">
    <source>
        <dbReference type="Proteomes" id="UP000215134"/>
    </source>
</evidence>
<dbReference type="Gene3D" id="3.10.20.310">
    <property type="entry name" value="membrane protein fhac"/>
    <property type="match status" value="1"/>
</dbReference>
<keyword evidence="1" id="KW-0472">Membrane</keyword>
<organism evidence="6 7">
    <name type="scientific">Serratia ficaria</name>
    <dbReference type="NCBI Taxonomy" id="61651"/>
    <lineage>
        <taxon>Bacteria</taxon>
        <taxon>Pseudomonadati</taxon>
        <taxon>Pseudomonadota</taxon>
        <taxon>Gammaproteobacteria</taxon>
        <taxon>Enterobacterales</taxon>
        <taxon>Yersiniaceae</taxon>
        <taxon>Serratia</taxon>
    </lineage>
</organism>
<dbReference type="GO" id="GO:0046819">
    <property type="term" value="P:protein secretion by the type V secretion system"/>
    <property type="evidence" value="ECO:0007669"/>
    <property type="project" value="TreeGrafter"/>
</dbReference>
<dbReference type="AlphaFoldDB" id="A0A240CBG6"/>
<dbReference type="InterPro" id="IPR051544">
    <property type="entry name" value="TPS_OM_transporter"/>
</dbReference>
<name>A0A240CBG6_SERFI</name>
<sequence>MNTIKYNNDHILWINRPPRTPAISSRRYRPLSTYRGLALLLLFSPLSQAALPGAGQAIRDLENERPSLPPPVQLSAPSANAAPIAPLDDGSPRVRVTKFIISGNHSIPSEKILPLLRDLNGRELTLPQLKQAAQRVTSYYRQRGYVLTTAYLPKQEIVDGRVHIDVLEGRYGQIRLNNRSHAGDGVLLQPLSALKSGMPVTGARLERSLLLLSDTPGVKVNSTLLPGERPGTTDWQIDATPGPWVNGSLQADNYGDSYTGEYRGGGALSVNSPLRLGDRLDLRLLSSDKRQRYYRVSYQLPVGPWSTRPGVAHSSMRYRLGKDFSELQAHGNAAINSIFVAQPLLRSRALNLNAQLQFEDKTLQDDIDLFDSRSRKRIALWTAEISLNAQDRWHGGGQSAASLAYAFGHLRIDDPYARRWDRLTAETAGQFSKLMLSALRLQTLNDRVQLYGQLNAQWSPGNLDASEKFNVGGPYGVRAYAPGSGNGDLGWQASLELRYALHPGWQLSAFVDQGQARLNRQPWTPEKNTLHMSAAGSALAWGGASHQLSLTAAWPLAQSGPGGNTEKSPRIWLQAARYF</sequence>
<dbReference type="PANTHER" id="PTHR34597:SF1">
    <property type="entry name" value="HEME_HEMOPEXIN TRANSPORTER PROTEIN HUXB"/>
    <property type="match status" value="1"/>
</dbReference>
<keyword evidence="1" id="KW-1134">Transmembrane beta strand</keyword>
<protein>
    <submittedName>
        <fullName evidence="6">Heme/hemopexin transporter protein huxB</fullName>
    </submittedName>
</protein>
<evidence type="ECO:0000259" key="4">
    <source>
        <dbReference type="Pfam" id="PF03865"/>
    </source>
</evidence>
<evidence type="ECO:0000256" key="3">
    <source>
        <dbReference type="ARBA" id="ARBA00023237"/>
    </source>
</evidence>
<reference evidence="6 7" key="1">
    <citation type="submission" date="2017-06" db="EMBL/GenBank/DDBJ databases">
        <authorList>
            <consortium name="Pathogen Informatics"/>
        </authorList>
    </citation>
    <scope>NUCLEOTIDE SEQUENCE [LARGE SCALE GENOMIC DNA]</scope>
    <source>
        <strain evidence="6 7">NCTC12148</strain>
    </source>
</reference>
<dbReference type="STRING" id="1411141.GCA_001590885_02291"/>
<evidence type="ECO:0000256" key="1">
    <source>
        <dbReference type="ARBA" id="ARBA00022452"/>
    </source>
</evidence>
<dbReference type="InterPro" id="IPR005565">
    <property type="entry name" value="Hemolysn_activator_HlyB_C"/>
</dbReference>
<dbReference type="InterPro" id="IPR013686">
    <property type="entry name" value="Polypept-transport_assoc_ShlB"/>
</dbReference>
<dbReference type="Pfam" id="PF08479">
    <property type="entry name" value="POTRA_2"/>
    <property type="match status" value="1"/>
</dbReference>
<dbReference type="EMBL" id="LT906479">
    <property type="protein sequence ID" value="SNW05314.1"/>
    <property type="molecule type" value="Genomic_DNA"/>
</dbReference>
<evidence type="ECO:0000259" key="5">
    <source>
        <dbReference type="Pfam" id="PF08479"/>
    </source>
</evidence>
<feature type="domain" description="Haemolysin activator HlyB C-terminal" evidence="4">
    <location>
        <begin position="231"/>
        <end position="535"/>
    </location>
</feature>
<keyword evidence="7" id="KW-1185">Reference proteome</keyword>
<dbReference type="GO" id="GO:0008320">
    <property type="term" value="F:protein transmembrane transporter activity"/>
    <property type="evidence" value="ECO:0007669"/>
    <property type="project" value="TreeGrafter"/>
</dbReference>
<dbReference type="Proteomes" id="UP000215134">
    <property type="component" value="Chromosome 1"/>
</dbReference>
<evidence type="ECO:0000256" key="2">
    <source>
        <dbReference type="ARBA" id="ARBA00022692"/>
    </source>
</evidence>
<proteinExistence type="predicted"/>
<keyword evidence="2" id="KW-0812">Transmembrane</keyword>
<dbReference type="Gene3D" id="2.40.160.50">
    <property type="entry name" value="membrane protein fhac: a member of the omp85/tpsb transporter family"/>
    <property type="match status" value="1"/>
</dbReference>
<dbReference type="KEGG" id="sfj:SAMEA4384070_4320"/>
<evidence type="ECO:0000313" key="6">
    <source>
        <dbReference type="EMBL" id="SNW05314.1"/>
    </source>
</evidence>
<keyword evidence="3" id="KW-0998">Cell outer membrane</keyword>
<feature type="domain" description="Polypeptide-transport-associated ShlB-type" evidence="5">
    <location>
        <begin position="95"/>
        <end position="169"/>
    </location>
</feature>
<accession>A0A240CBG6</accession>
<gene>
    <name evidence="6" type="primary">hxuB</name>
    <name evidence="6" type="ORF">SAMEA4384070_04320</name>
</gene>
<dbReference type="PANTHER" id="PTHR34597">
    <property type="entry name" value="SLR1661 PROTEIN"/>
    <property type="match status" value="1"/>
</dbReference>
<dbReference type="GO" id="GO:0098046">
    <property type="term" value="C:type V protein secretion system complex"/>
    <property type="evidence" value="ECO:0007669"/>
    <property type="project" value="TreeGrafter"/>
</dbReference>